<reference evidence="3" key="1">
    <citation type="journal article" date="2015" name="PLoS Genet.">
        <title>The dynamic genome and transcriptome of the human fungal pathogen Blastomyces and close relative Emmonsia.</title>
        <authorList>
            <person name="Munoz J.F."/>
            <person name="Gauthier G.M."/>
            <person name="Desjardins C.A."/>
            <person name="Gallo J.E."/>
            <person name="Holder J."/>
            <person name="Sullivan T.D."/>
            <person name="Marty A.J."/>
            <person name="Carmen J.C."/>
            <person name="Chen Z."/>
            <person name="Ding L."/>
            <person name="Gujja S."/>
            <person name="Magrini V."/>
            <person name="Misas E."/>
            <person name="Mitreva M."/>
            <person name="Priest M."/>
            <person name="Saif S."/>
            <person name="Whiston E.A."/>
            <person name="Young S."/>
            <person name="Zeng Q."/>
            <person name="Goldman W.E."/>
            <person name="Mardis E.R."/>
            <person name="Taylor J.W."/>
            <person name="McEwen J.G."/>
            <person name="Clay O.K."/>
            <person name="Klein B.S."/>
            <person name="Cuomo C.A."/>
        </authorList>
    </citation>
    <scope>NUCLEOTIDE SEQUENCE [LARGE SCALE GENOMIC DNA]</scope>
    <source>
        <strain evidence="3">UAMH 139</strain>
    </source>
</reference>
<dbReference type="AlphaFoldDB" id="A0A0H1BIF5"/>
<evidence type="ECO:0000256" key="1">
    <source>
        <dbReference type="SAM" id="MobiDB-lite"/>
    </source>
</evidence>
<dbReference type="EMBL" id="LDEV01001727">
    <property type="protein sequence ID" value="KLJ11150.1"/>
    <property type="molecule type" value="Genomic_DNA"/>
</dbReference>
<sequence>MSLKKTLKLSKMRAVRTLSDQFTESMMKKTLTLEKLFQLLSQKKHDTLLHINEMIDKKMSKKTDKKTDENKMKEDNKSEKLEF</sequence>
<feature type="region of interest" description="Disordered" evidence="1">
    <location>
        <begin position="58"/>
        <end position="83"/>
    </location>
</feature>
<protein>
    <submittedName>
        <fullName evidence="2">Uncharacterized protein</fullName>
    </submittedName>
</protein>
<accession>A0A0H1BIF5</accession>
<gene>
    <name evidence="2" type="ORF">EMPG_13560</name>
</gene>
<dbReference type="Proteomes" id="UP000053573">
    <property type="component" value="Unassembled WGS sequence"/>
</dbReference>
<name>A0A0H1BIF5_9EURO</name>
<evidence type="ECO:0000313" key="2">
    <source>
        <dbReference type="EMBL" id="KLJ11150.1"/>
    </source>
</evidence>
<proteinExistence type="predicted"/>
<organism evidence="2 3">
    <name type="scientific">Blastomyces silverae</name>
    <dbReference type="NCBI Taxonomy" id="2060906"/>
    <lineage>
        <taxon>Eukaryota</taxon>
        <taxon>Fungi</taxon>
        <taxon>Dikarya</taxon>
        <taxon>Ascomycota</taxon>
        <taxon>Pezizomycotina</taxon>
        <taxon>Eurotiomycetes</taxon>
        <taxon>Eurotiomycetidae</taxon>
        <taxon>Onygenales</taxon>
        <taxon>Ajellomycetaceae</taxon>
        <taxon>Blastomyces</taxon>
    </lineage>
</organism>
<evidence type="ECO:0000313" key="3">
    <source>
        <dbReference type="Proteomes" id="UP000053573"/>
    </source>
</evidence>
<comment type="caution">
    <text evidence="2">The sequence shown here is derived from an EMBL/GenBank/DDBJ whole genome shotgun (WGS) entry which is preliminary data.</text>
</comment>
<keyword evidence="3" id="KW-1185">Reference proteome</keyword>